<accession>A0A6I0F2M5</accession>
<dbReference type="NCBIfam" id="TIGR00266">
    <property type="entry name" value="TIGR00266 family protein"/>
    <property type="match status" value="1"/>
</dbReference>
<dbReference type="EMBL" id="WBXO01000005">
    <property type="protein sequence ID" value="KAB2952608.1"/>
    <property type="molecule type" value="Genomic_DNA"/>
</dbReference>
<dbReference type="Gene3D" id="3.60.160.10">
    <property type="entry name" value="Mitochondrial biogenesis AIM24"/>
    <property type="match status" value="1"/>
</dbReference>
<dbReference type="OrthoDB" id="9779518at2"/>
<dbReference type="Pfam" id="PF01987">
    <property type="entry name" value="AIM24"/>
    <property type="match status" value="1"/>
</dbReference>
<keyword evidence="2" id="KW-1185">Reference proteome</keyword>
<dbReference type="RefSeq" id="WP_151619885.1">
    <property type="nucleotide sequence ID" value="NZ_WBXO01000005.1"/>
</dbReference>
<proteinExistence type="predicted"/>
<dbReference type="AlphaFoldDB" id="A0A6I0F2M5"/>
<name>A0A6I0F2M5_9FIRM</name>
<gene>
    <name evidence="1" type="ORF">F9B85_08060</name>
</gene>
<dbReference type="PANTHER" id="PTHR43657:SF1">
    <property type="entry name" value="ALTERED INHERITANCE OF MITOCHONDRIA PROTEIN 24, MITOCHONDRIAL"/>
    <property type="match status" value="1"/>
</dbReference>
<protein>
    <submittedName>
        <fullName evidence="1">TIGR00266 family protein</fullName>
    </submittedName>
</protein>
<reference evidence="1 2" key="1">
    <citation type="submission" date="2019-10" db="EMBL/GenBank/DDBJ databases">
        <title>Whole-genome sequence of the extremophile Heliorestis acidaminivorans DSM 24790.</title>
        <authorList>
            <person name="Kyndt J.A."/>
            <person name="Meyer T.E."/>
        </authorList>
    </citation>
    <scope>NUCLEOTIDE SEQUENCE [LARGE SCALE GENOMIC DNA]</scope>
    <source>
        <strain evidence="1 2">DSM 24790</strain>
    </source>
</reference>
<organism evidence="1 2">
    <name type="scientific">Heliorestis acidaminivorans</name>
    <dbReference type="NCBI Taxonomy" id="553427"/>
    <lineage>
        <taxon>Bacteria</taxon>
        <taxon>Bacillati</taxon>
        <taxon>Bacillota</taxon>
        <taxon>Clostridia</taxon>
        <taxon>Eubacteriales</taxon>
        <taxon>Heliobacteriaceae</taxon>
        <taxon>Heliorestis</taxon>
    </lineage>
</organism>
<evidence type="ECO:0000313" key="2">
    <source>
        <dbReference type="Proteomes" id="UP000468766"/>
    </source>
</evidence>
<dbReference type="InterPro" id="IPR016031">
    <property type="entry name" value="Trp_RNA-bd_attenuator-like_dom"/>
</dbReference>
<dbReference type="SUPFAM" id="SSF51219">
    <property type="entry name" value="TRAP-like"/>
    <property type="match status" value="1"/>
</dbReference>
<sequence>MDYKILYPGAFPIIEMKLQKAESIKAEADAMVAMSSTVDVLGSVPGGIMQGLARMLAGEKFFFQTLTANRGSGTVLLAPSIPGDIIDINLDGTYNLIVQKDGFLAGTQDLQVSTKMQNLMQGFLSGEGFFVVKVSGHGKVFVNSYGAIHAINLDDGEEFVIDNQHLVAWPDYMDYKIEKASSSWIHTFTSGEIAVCRFRGPGTVLIQTRNPGGFGNWIKKFIPGGRPGS</sequence>
<dbReference type="InterPro" id="IPR002838">
    <property type="entry name" value="AIM24"/>
</dbReference>
<comment type="caution">
    <text evidence="1">The sequence shown here is derived from an EMBL/GenBank/DDBJ whole genome shotgun (WGS) entry which is preliminary data.</text>
</comment>
<dbReference type="Proteomes" id="UP000468766">
    <property type="component" value="Unassembled WGS sequence"/>
</dbReference>
<evidence type="ECO:0000313" key="1">
    <source>
        <dbReference type="EMBL" id="KAB2952608.1"/>
    </source>
</evidence>
<dbReference type="InterPro" id="IPR036983">
    <property type="entry name" value="AIM24_sf"/>
</dbReference>
<dbReference type="PANTHER" id="PTHR43657">
    <property type="entry name" value="TRYPTOPHAN RNA-BINDING ATTENUATOR PROTEIN-LIKE PROTEIN"/>
    <property type="match status" value="1"/>
</dbReference>